<accession>A0ABD1HE82</accession>
<dbReference type="AlphaFoldDB" id="A0ABD1HE82"/>
<name>A0ABD1HE82_SALDI</name>
<organism evidence="1 2">
    <name type="scientific">Salvia divinorum</name>
    <name type="common">Maria pastora</name>
    <name type="synonym">Diviner's sage</name>
    <dbReference type="NCBI Taxonomy" id="28513"/>
    <lineage>
        <taxon>Eukaryota</taxon>
        <taxon>Viridiplantae</taxon>
        <taxon>Streptophyta</taxon>
        <taxon>Embryophyta</taxon>
        <taxon>Tracheophyta</taxon>
        <taxon>Spermatophyta</taxon>
        <taxon>Magnoliopsida</taxon>
        <taxon>eudicotyledons</taxon>
        <taxon>Gunneridae</taxon>
        <taxon>Pentapetalae</taxon>
        <taxon>asterids</taxon>
        <taxon>lamiids</taxon>
        <taxon>Lamiales</taxon>
        <taxon>Lamiaceae</taxon>
        <taxon>Nepetoideae</taxon>
        <taxon>Mentheae</taxon>
        <taxon>Salviinae</taxon>
        <taxon>Salvia</taxon>
        <taxon>Salvia subgen. Calosphace</taxon>
    </lineage>
</organism>
<evidence type="ECO:0000313" key="1">
    <source>
        <dbReference type="EMBL" id="KAL1554743.1"/>
    </source>
</evidence>
<comment type="caution">
    <text evidence="1">The sequence shown here is derived from an EMBL/GenBank/DDBJ whole genome shotgun (WGS) entry which is preliminary data.</text>
</comment>
<gene>
    <name evidence="1" type="ORF">AAHA92_15270</name>
</gene>
<dbReference type="EMBL" id="JBEAFC010000006">
    <property type="protein sequence ID" value="KAL1554743.1"/>
    <property type="molecule type" value="Genomic_DNA"/>
</dbReference>
<dbReference type="Proteomes" id="UP001567538">
    <property type="component" value="Unassembled WGS sequence"/>
</dbReference>
<evidence type="ECO:0000313" key="2">
    <source>
        <dbReference type="Proteomes" id="UP001567538"/>
    </source>
</evidence>
<proteinExistence type="predicted"/>
<keyword evidence="2" id="KW-1185">Reference proteome</keyword>
<sequence length="104" mass="12023">MGLIETKMKESTISTSSWLWKNEKGKKPENKEMDDPIQVYVRLGLHDTMATYFQFTWSNGTMFSKIDRTMEFSNISLRAKKATKKLEELQTRADKDVGNVVIQA</sequence>
<reference evidence="1 2" key="1">
    <citation type="submission" date="2024-06" db="EMBL/GenBank/DDBJ databases">
        <title>A chromosome level genome sequence of Diviner's sage (Salvia divinorum).</title>
        <authorList>
            <person name="Ford S.A."/>
            <person name="Ro D.-K."/>
            <person name="Ness R.W."/>
            <person name="Phillips M.A."/>
        </authorList>
    </citation>
    <scope>NUCLEOTIDE SEQUENCE [LARGE SCALE GENOMIC DNA]</scope>
    <source>
        <strain evidence="1">SAF-2024a</strain>
        <tissue evidence="1">Leaf</tissue>
    </source>
</reference>
<protein>
    <submittedName>
        <fullName evidence="1">Uncharacterized protein</fullName>
    </submittedName>
</protein>